<evidence type="ECO:0000313" key="3">
    <source>
        <dbReference type="Proteomes" id="UP001214628"/>
    </source>
</evidence>
<evidence type="ECO:0008006" key="4">
    <source>
        <dbReference type="Google" id="ProtNLM"/>
    </source>
</evidence>
<organism evidence="2 3">
    <name type="scientific">Malassezia psittaci</name>
    <dbReference type="NCBI Taxonomy" id="1821823"/>
    <lineage>
        <taxon>Eukaryota</taxon>
        <taxon>Fungi</taxon>
        <taxon>Dikarya</taxon>
        <taxon>Basidiomycota</taxon>
        <taxon>Ustilaginomycotina</taxon>
        <taxon>Malasseziomycetes</taxon>
        <taxon>Malasseziales</taxon>
        <taxon>Malasseziaceae</taxon>
        <taxon>Malassezia</taxon>
    </lineage>
</organism>
<dbReference type="EMBL" id="CP118375">
    <property type="protein sequence ID" value="WFD42895.1"/>
    <property type="molecule type" value="Genomic_DNA"/>
</dbReference>
<reference evidence="2" key="1">
    <citation type="submission" date="2023-02" db="EMBL/GenBank/DDBJ databases">
        <title>Mating type loci evolution in Malassezia.</title>
        <authorList>
            <person name="Coelho M.A."/>
        </authorList>
    </citation>
    <scope>NUCLEOTIDE SEQUENCE</scope>
    <source>
        <strain evidence="2">CBS 14136</strain>
    </source>
</reference>
<accession>A0AAF0F5T8</accession>
<name>A0AAF0F5T8_9BASI</name>
<keyword evidence="1" id="KW-0732">Signal</keyword>
<dbReference type="Proteomes" id="UP001214628">
    <property type="component" value="Chromosome 1"/>
</dbReference>
<gene>
    <name evidence="2" type="ORF">MPSI1_001545</name>
</gene>
<protein>
    <recommendedName>
        <fullName evidence="4">DUF1214 domain-containing protein</fullName>
    </recommendedName>
</protein>
<feature type="chain" id="PRO_5041923277" description="DUF1214 domain-containing protein" evidence="1">
    <location>
        <begin position="19"/>
        <end position="438"/>
    </location>
</feature>
<keyword evidence="3" id="KW-1185">Reference proteome</keyword>
<evidence type="ECO:0000313" key="2">
    <source>
        <dbReference type="EMBL" id="WFD42895.1"/>
    </source>
</evidence>
<sequence>MLWIRELLALCIAGIVTANPLATQDQRKLDQRALTVYHTENFYNERIAARAQWEKTLKRFHVPITEQVSSDLNTTVNELVFSSIQKAVNGDPSDPHVYWVDTAARTHNWFGLKVKGGRYSYDNPDCIYRVIPISDKYSYRIHGRRYGKGVADVSFSLISNPNSQQTVHALYGKDLHVDNDGFYTITINASDTKSRNHIQSSWQVKQAFIRHNLGDWSSEIPDDLEVEIVDGPGHSKPYTNKEIIASAKKNLGESTFFYGFGALDLKTYSEPLNHPKPPQQSQFLGTLTSQAQSFAPFQLKDNQTLVVTLTKGNASYFVFPIYTEGMITTDPGRRQVSLNNAQSFQNHNGSFTYVISKRDPGIYNWLDTAGRNSGTTMIRWQGLATSGDAAKGIEVYSQVVPFDRLSSVLPNETKKVSSAQRKQLLEERAANYDRIHYQ</sequence>
<proteinExistence type="predicted"/>
<feature type="signal peptide" evidence="1">
    <location>
        <begin position="1"/>
        <end position="18"/>
    </location>
</feature>
<evidence type="ECO:0000256" key="1">
    <source>
        <dbReference type="SAM" id="SignalP"/>
    </source>
</evidence>
<dbReference type="AlphaFoldDB" id="A0AAF0F5T8"/>